<accession>A0ABC8SPB3</accession>
<dbReference type="EMBL" id="CAUOFW020002947">
    <property type="protein sequence ID" value="CAK9157029.1"/>
    <property type="molecule type" value="Genomic_DNA"/>
</dbReference>
<comment type="caution">
    <text evidence="1">The sequence shown here is derived from an EMBL/GenBank/DDBJ whole genome shotgun (WGS) entry which is preliminary data.</text>
</comment>
<dbReference type="PANTHER" id="PTHR47584:SF18">
    <property type="entry name" value="MYB_SANT-LIKE DOMAIN-CONTAINING PROTEIN"/>
    <property type="match status" value="1"/>
</dbReference>
<keyword evidence="2" id="KW-1185">Reference proteome</keyword>
<dbReference type="InterPro" id="IPR045026">
    <property type="entry name" value="LIMYB"/>
</dbReference>
<dbReference type="Proteomes" id="UP001642360">
    <property type="component" value="Unassembled WGS sequence"/>
</dbReference>
<name>A0ABC8SPB3_9AQUA</name>
<sequence length="220" mass="24876">MYMINQPSQDLSEDVWSRPNWPPHLEKIFVESLIEEMKNLLGIIPSGFKDESWDRAHPKIMPYRKYGCPTYNDLCTIFTRPRATGEYAFGVGGYRSHNNNILCSRENVNISNRRTKRQFAEAPSSGPNKRNKIGCGNRKAGVILGIGTASGSNQTAVTQNNDPYSYCCCITAINGMQGVDRRLYSAAMDLFRDLTWRKTFMSLKSEKRLSWLKAMLSSGA</sequence>
<organism evidence="1 2">
    <name type="scientific">Ilex paraguariensis</name>
    <name type="common">yerba mate</name>
    <dbReference type="NCBI Taxonomy" id="185542"/>
    <lineage>
        <taxon>Eukaryota</taxon>
        <taxon>Viridiplantae</taxon>
        <taxon>Streptophyta</taxon>
        <taxon>Embryophyta</taxon>
        <taxon>Tracheophyta</taxon>
        <taxon>Spermatophyta</taxon>
        <taxon>Magnoliopsida</taxon>
        <taxon>eudicotyledons</taxon>
        <taxon>Gunneridae</taxon>
        <taxon>Pentapetalae</taxon>
        <taxon>asterids</taxon>
        <taxon>campanulids</taxon>
        <taxon>Aquifoliales</taxon>
        <taxon>Aquifoliaceae</taxon>
        <taxon>Ilex</taxon>
    </lineage>
</organism>
<proteinExistence type="predicted"/>
<reference evidence="1 2" key="1">
    <citation type="submission" date="2024-02" db="EMBL/GenBank/DDBJ databases">
        <authorList>
            <person name="Vignale AGUSTIN F."/>
            <person name="Sosa J E."/>
            <person name="Modenutti C."/>
        </authorList>
    </citation>
    <scope>NUCLEOTIDE SEQUENCE [LARGE SCALE GENOMIC DNA]</scope>
</reference>
<dbReference type="PANTHER" id="PTHR47584">
    <property type="match status" value="1"/>
</dbReference>
<gene>
    <name evidence="1" type="ORF">ILEXP_LOCUS25590</name>
</gene>
<evidence type="ECO:0000313" key="1">
    <source>
        <dbReference type="EMBL" id="CAK9157029.1"/>
    </source>
</evidence>
<evidence type="ECO:0000313" key="2">
    <source>
        <dbReference type="Proteomes" id="UP001642360"/>
    </source>
</evidence>
<protein>
    <submittedName>
        <fullName evidence="1">Uncharacterized protein</fullName>
    </submittedName>
</protein>
<dbReference type="AlphaFoldDB" id="A0ABC8SPB3"/>